<name>A0A397UM98_9GLOM</name>
<dbReference type="Proteomes" id="UP000266673">
    <property type="component" value="Unassembled WGS sequence"/>
</dbReference>
<dbReference type="AlphaFoldDB" id="A0A397UM98"/>
<dbReference type="InterPro" id="IPR011990">
    <property type="entry name" value="TPR-like_helical_dom_sf"/>
</dbReference>
<dbReference type="SUPFAM" id="SSF81901">
    <property type="entry name" value="HCP-like"/>
    <property type="match status" value="1"/>
</dbReference>
<reference evidence="1 2" key="1">
    <citation type="submission" date="2018-06" db="EMBL/GenBank/DDBJ databases">
        <title>Comparative genomics reveals the genomic features of Rhizophagus irregularis, R. cerebriforme, R. diaphanum and Gigaspora rosea, and their symbiotic lifestyle signature.</title>
        <authorList>
            <person name="Morin E."/>
            <person name="San Clemente H."/>
            <person name="Chen E.C.H."/>
            <person name="De La Providencia I."/>
            <person name="Hainaut M."/>
            <person name="Kuo A."/>
            <person name="Kohler A."/>
            <person name="Murat C."/>
            <person name="Tang N."/>
            <person name="Roy S."/>
            <person name="Loubradou J."/>
            <person name="Henrissat B."/>
            <person name="Grigoriev I.V."/>
            <person name="Corradi N."/>
            <person name="Roux C."/>
            <person name="Martin F.M."/>
        </authorList>
    </citation>
    <scope>NUCLEOTIDE SEQUENCE [LARGE SCALE GENOMIC DNA]</scope>
    <source>
        <strain evidence="1 2">DAOM 194757</strain>
    </source>
</reference>
<evidence type="ECO:0000313" key="1">
    <source>
        <dbReference type="EMBL" id="RIB08483.1"/>
    </source>
</evidence>
<dbReference type="EMBL" id="QKWP01001503">
    <property type="protein sequence ID" value="RIB08483.1"/>
    <property type="molecule type" value="Genomic_DNA"/>
</dbReference>
<dbReference type="OrthoDB" id="2384430at2759"/>
<evidence type="ECO:0000313" key="2">
    <source>
        <dbReference type="Proteomes" id="UP000266673"/>
    </source>
</evidence>
<proteinExistence type="predicted"/>
<accession>A0A397UM98</accession>
<keyword evidence="2" id="KW-1185">Reference proteome</keyword>
<protein>
    <submittedName>
        <fullName evidence="1">Uncharacterized protein</fullName>
    </submittedName>
</protein>
<sequence>MVNKDKAFKYRQEAADIRNINRIYSIGYCYQNEFGIEEDEHQAFEYYKKLTIAIKEVTKAFDLDPIEDKCSKKKTMKNNWLIRDQIVRISLVKNVKNRIGENDSNGIVYF</sequence>
<organism evidence="1 2">
    <name type="scientific">Gigaspora rosea</name>
    <dbReference type="NCBI Taxonomy" id="44941"/>
    <lineage>
        <taxon>Eukaryota</taxon>
        <taxon>Fungi</taxon>
        <taxon>Fungi incertae sedis</taxon>
        <taxon>Mucoromycota</taxon>
        <taxon>Glomeromycotina</taxon>
        <taxon>Glomeromycetes</taxon>
        <taxon>Diversisporales</taxon>
        <taxon>Gigasporaceae</taxon>
        <taxon>Gigaspora</taxon>
    </lineage>
</organism>
<gene>
    <name evidence="1" type="ORF">C2G38_2211534</name>
</gene>
<dbReference type="Gene3D" id="1.25.40.10">
    <property type="entry name" value="Tetratricopeptide repeat domain"/>
    <property type="match status" value="1"/>
</dbReference>
<comment type="caution">
    <text evidence="1">The sequence shown here is derived from an EMBL/GenBank/DDBJ whole genome shotgun (WGS) entry which is preliminary data.</text>
</comment>